<accession>A0A0J0XZT3</accession>
<protein>
    <submittedName>
        <fullName evidence="2">Uncharacterized protein</fullName>
    </submittedName>
</protein>
<dbReference type="RefSeq" id="XP_018283048.1">
    <property type="nucleotide sequence ID" value="XM_018427264.1"/>
</dbReference>
<dbReference type="Proteomes" id="UP000053611">
    <property type="component" value="Unassembled WGS sequence"/>
</dbReference>
<gene>
    <name evidence="2" type="ORF">CC85DRAFT_5704</name>
</gene>
<feature type="transmembrane region" description="Helical" evidence="1">
    <location>
        <begin position="64"/>
        <end position="84"/>
    </location>
</feature>
<keyword evidence="1" id="KW-0472">Membrane</keyword>
<feature type="transmembrane region" description="Helical" evidence="1">
    <location>
        <begin position="112"/>
        <end position="131"/>
    </location>
</feature>
<proteinExistence type="predicted"/>
<dbReference type="GeneID" id="28987867"/>
<organism evidence="2 3">
    <name type="scientific">Cutaneotrichosporon oleaginosum</name>
    <dbReference type="NCBI Taxonomy" id="879819"/>
    <lineage>
        <taxon>Eukaryota</taxon>
        <taxon>Fungi</taxon>
        <taxon>Dikarya</taxon>
        <taxon>Basidiomycota</taxon>
        <taxon>Agaricomycotina</taxon>
        <taxon>Tremellomycetes</taxon>
        <taxon>Trichosporonales</taxon>
        <taxon>Trichosporonaceae</taxon>
        <taxon>Cutaneotrichosporon</taxon>
    </lineage>
</organism>
<dbReference type="EMBL" id="KQ087177">
    <property type="protein sequence ID" value="KLT46557.1"/>
    <property type="molecule type" value="Genomic_DNA"/>
</dbReference>
<dbReference type="AlphaFoldDB" id="A0A0J0XZT3"/>
<name>A0A0J0XZT3_9TREE</name>
<evidence type="ECO:0000256" key="1">
    <source>
        <dbReference type="SAM" id="Phobius"/>
    </source>
</evidence>
<sequence length="197" mass="21413">MVVSRATPVVRVATAASRASVASRASPVPRAATLVSRVALVASRVATVVVTAASKASSRAATRAVSACGGYVGFGQFLTWLLVFHDLHLSSRSLNSAASFSMSLNIRYLARFQFPVAVSFRFFHLIGLLAVPFHSRLRQRTPAAGRLQRWWLWRCLSPSPFKAELKLTSQATRAARAVTASTKLLEFDHVFAVSVLR</sequence>
<keyword evidence="3" id="KW-1185">Reference proteome</keyword>
<keyword evidence="1" id="KW-1133">Transmembrane helix</keyword>
<evidence type="ECO:0000313" key="2">
    <source>
        <dbReference type="EMBL" id="KLT46557.1"/>
    </source>
</evidence>
<evidence type="ECO:0000313" key="3">
    <source>
        <dbReference type="Proteomes" id="UP000053611"/>
    </source>
</evidence>
<reference evidence="2 3" key="1">
    <citation type="submission" date="2015-03" db="EMBL/GenBank/DDBJ databases">
        <title>Genomics and transcriptomics of the oil-accumulating basidiomycete yeast T. oleaginosus allow insights into substrate utilization and the diverse evolutionary trajectories of mating systems in fungi.</title>
        <authorList>
            <consortium name="DOE Joint Genome Institute"/>
            <person name="Kourist R."/>
            <person name="Kracht O."/>
            <person name="Bracharz F."/>
            <person name="Lipzen A."/>
            <person name="Nolan M."/>
            <person name="Ohm R."/>
            <person name="Grigoriev I."/>
            <person name="Sun S."/>
            <person name="Heitman J."/>
            <person name="Bruck T."/>
            <person name="Nowrousian M."/>
        </authorList>
    </citation>
    <scope>NUCLEOTIDE SEQUENCE [LARGE SCALE GENOMIC DNA]</scope>
    <source>
        <strain evidence="2 3">IBC0246</strain>
    </source>
</reference>
<keyword evidence="1" id="KW-0812">Transmembrane</keyword>